<keyword evidence="2" id="KW-1185">Reference proteome</keyword>
<proteinExistence type="predicted"/>
<dbReference type="EMBL" id="MK863032">
    <property type="protein sequence ID" value="QEM41118.1"/>
    <property type="molecule type" value="Genomic_DNA"/>
</dbReference>
<name>A0A5C1K5M5_9CAUD</name>
<organism evidence="1 2">
    <name type="scientific">Pseudomonas phage Zuri</name>
    <dbReference type="NCBI Taxonomy" id="2604899"/>
    <lineage>
        <taxon>Viruses</taxon>
        <taxon>Duplodnaviria</taxon>
        <taxon>Heunggongvirae</taxon>
        <taxon>Uroviricota</taxon>
        <taxon>Caudoviricetes</taxon>
        <taxon>Schitoviridae</taxon>
        <taxon>Zurivirus</taxon>
        <taxon>Zurivirus zuri</taxon>
    </lineage>
</organism>
<protein>
    <submittedName>
        <fullName evidence="1">Uncharacterized protein</fullName>
    </submittedName>
</protein>
<sequence length="89" mass="10121">MFVSSKKHNALLADYEALKYEHKRLVKNWNEIVAVINAKGGQAFLDGEVTNSEFSQEEIKTLIQLCHPDKHAGKESAVRLTQKLLTLRK</sequence>
<evidence type="ECO:0000313" key="1">
    <source>
        <dbReference type="EMBL" id="QEM41118.1"/>
    </source>
</evidence>
<evidence type="ECO:0000313" key="2">
    <source>
        <dbReference type="Proteomes" id="UP000322075"/>
    </source>
</evidence>
<dbReference type="Proteomes" id="UP000322075">
    <property type="component" value="Segment"/>
</dbReference>
<gene>
    <name evidence="1" type="ORF">Zuri_21</name>
</gene>
<reference evidence="1" key="1">
    <citation type="submission" date="2019-04" db="EMBL/GenBank/DDBJ databases">
        <authorList>
            <person name="Assadpour T."/>
            <person name="Ahmed J."/>
            <person name="Anderson S."/>
            <person name="Espinosa K."/>
            <person name="Gadsden T."/>
            <person name="Graham A."/>
            <person name="Hajjar W."/>
            <person name="Howard T."/>
            <person name="Lacafta O."/>
            <person name="Matney K."/>
            <person name="Matsen K."/>
            <person name="Osu J."/>
            <person name="Rupe E."/>
            <person name="Sang H."/>
            <person name="Wadi S."/>
            <person name="McNeal J."/>
            <person name="Temple L."/>
        </authorList>
    </citation>
    <scope>NUCLEOTIDE SEQUENCE [LARGE SCALE GENOMIC DNA]</scope>
</reference>
<accession>A0A5C1K5M5</accession>